<dbReference type="Proteomes" id="UP000264217">
    <property type="component" value="Unassembled WGS sequence"/>
</dbReference>
<proteinExistence type="predicted"/>
<reference evidence="2 3" key="1">
    <citation type="submission" date="2018-08" db="EMBL/GenBank/DDBJ databases">
        <title>Mucilaginibacter sp. MYSH2.</title>
        <authorList>
            <person name="Seo T."/>
        </authorList>
    </citation>
    <scope>NUCLEOTIDE SEQUENCE [LARGE SCALE GENOMIC DNA]</scope>
    <source>
        <strain evidence="2 3">MYSH2</strain>
    </source>
</reference>
<dbReference type="EMBL" id="QWDC01000006">
    <property type="protein sequence ID" value="RFZ90032.1"/>
    <property type="molecule type" value="Genomic_DNA"/>
</dbReference>
<keyword evidence="1" id="KW-1133">Transmembrane helix</keyword>
<keyword evidence="3" id="KW-1185">Reference proteome</keyword>
<sequence length="322" mass="35968">MLYHWIRLFKFTLPKLVYSNFHLLFFGVEDQLCPVQPCFTLPSLFLPIILNQIKKMRTMKMIKISAMCAAIVLMLTSAVYVSRQNSTNSKALNSDSSEGFAVLELFTSEGCSSCPPAEELLERVQKEAGDKPVYILAYHVDYWNRLGWKDIFSKPDFSKRQYWYHNKFTSQVYTPQLIVNGSQEFVGSDEGAIRNSLSTVLNQKASTALNLKALQKPQGINIHYQLAGQPTQGQLVVALVQKHAVNKVRAGENEGRTLSHAQLVRELHAFSLGPQGQGDETIALPKEFDSQNWELIGFIQNPDTGEILAAAKASVSSPSAIL</sequence>
<dbReference type="AlphaFoldDB" id="A0A372NM49"/>
<dbReference type="PANTHER" id="PTHR36057">
    <property type="match status" value="1"/>
</dbReference>
<accession>A0A372NM49</accession>
<dbReference type="SUPFAM" id="SSF52833">
    <property type="entry name" value="Thioredoxin-like"/>
    <property type="match status" value="1"/>
</dbReference>
<name>A0A372NM49_9SPHI</name>
<comment type="caution">
    <text evidence="2">The sequence shown here is derived from an EMBL/GenBank/DDBJ whole genome shotgun (WGS) entry which is preliminary data.</text>
</comment>
<protein>
    <submittedName>
        <fullName evidence="2">DUF1223 domain-containing protein</fullName>
    </submittedName>
</protein>
<feature type="transmembrane region" description="Helical" evidence="1">
    <location>
        <begin position="61"/>
        <end position="81"/>
    </location>
</feature>
<evidence type="ECO:0000313" key="2">
    <source>
        <dbReference type="EMBL" id="RFZ90032.1"/>
    </source>
</evidence>
<dbReference type="Pfam" id="PF06764">
    <property type="entry name" value="DUF1223"/>
    <property type="match status" value="1"/>
</dbReference>
<evidence type="ECO:0000313" key="3">
    <source>
        <dbReference type="Proteomes" id="UP000264217"/>
    </source>
</evidence>
<keyword evidence="1" id="KW-0472">Membrane</keyword>
<dbReference type="InterPro" id="IPR036249">
    <property type="entry name" value="Thioredoxin-like_sf"/>
</dbReference>
<evidence type="ECO:0000256" key="1">
    <source>
        <dbReference type="SAM" id="Phobius"/>
    </source>
</evidence>
<gene>
    <name evidence="2" type="ORF">D0C36_23690</name>
</gene>
<dbReference type="InterPro" id="IPR010634">
    <property type="entry name" value="DUF1223"/>
</dbReference>
<organism evidence="2 3">
    <name type="scientific">Mucilaginibacter conchicola</name>
    <dbReference type="NCBI Taxonomy" id="2303333"/>
    <lineage>
        <taxon>Bacteria</taxon>
        <taxon>Pseudomonadati</taxon>
        <taxon>Bacteroidota</taxon>
        <taxon>Sphingobacteriia</taxon>
        <taxon>Sphingobacteriales</taxon>
        <taxon>Sphingobacteriaceae</taxon>
        <taxon>Mucilaginibacter</taxon>
    </lineage>
</organism>
<dbReference type="PANTHER" id="PTHR36057:SF1">
    <property type="entry name" value="LIPOPROTEIN LIPID ATTACHMENT SITE-LIKE PROTEIN, PUTATIVE (DUF1223)-RELATED"/>
    <property type="match status" value="1"/>
</dbReference>
<keyword evidence="1" id="KW-0812">Transmembrane</keyword>